<evidence type="ECO:0000313" key="10">
    <source>
        <dbReference type="EMBL" id="NOI80991.1"/>
    </source>
</evidence>
<dbReference type="Proteomes" id="UP000572722">
    <property type="component" value="Unassembled WGS sequence"/>
</dbReference>
<keyword evidence="7" id="KW-0028">Amino-acid biosynthesis</keyword>
<dbReference type="SUPFAM" id="SSF56235">
    <property type="entry name" value="N-terminal nucleophile aminohydrolases (Ntn hydrolases)"/>
    <property type="match status" value="1"/>
</dbReference>
<feature type="active site" description="For GATase activity" evidence="7">
    <location>
        <position position="2"/>
    </location>
</feature>
<keyword evidence="4" id="KW-0547">Nucleotide-binding</keyword>
<dbReference type="Pfam" id="PF13537">
    <property type="entry name" value="GATase_7"/>
    <property type="match status" value="1"/>
</dbReference>
<dbReference type="InterPro" id="IPR017932">
    <property type="entry name" value="GATase_2_dom"/>
</dbReference>
<evidence type="ECO:0000256" key="6">
    <source>
        <dbReference type="ARBA" id="ARBA00048741"/>
    </source>
</evidence>
<name>A0AAE5GQB1_9VIBR</name>
<dbReference type="Gene3D" id="3.40.50.620">
    <property type="entry name" value="HUPs"/>
    <property type="match status" value="1"/>
</dbReference>
<reference evidence="10 11" key="1">
    <citation type="submission" date="2019-08" db="EMBL/GenBank/DDBJ databases">
        <title>Draft genome sequencing and comparative genomics of hatchery-associated Vibrios.</title>
        <authorList>
            <person name="Kehlet-Delgado H."/>
            <person name="Mueller R.S."/>
        </authorList>
    </citation>
    <scope>NUCLEOTIDE SEQUENCE [LARGE SCALE GENOMIC DNA]</scope>
    <source>
        <strain evidence="10 11">01-65-5-1</strain>
    </source>
</reference>
<dbReference type="GO" id="GO:0006529">
    <property type="term" value="P:asparagine biosynthetic process"/>
    <property type="evidence" value="ECO:0007669"/>
    <property type="project" value="UniProtKB-KW"/>
</dbReference>
<dbReference type="InterPro" id="IPR006426">
    <property type="entry name" value="Asn_synth_AEB"/>
</dbReference>
<dbReference type="GO" id="GO:0005829">
    <property type="term" value="C:cytosol"/>
    <property type="evidence" value="ECO:0007669"/>
    <property type="project" value="TreeGrafter"/>
</dbReference>
<comment type="similarity">
    <text evidence="2">Belongs to the asparagine synthetase family.</text>
</comment>
<comment type="catalytic activity">
    <reaction evidence="6">
        <text>L-aspartate + L-glutamine + ATP + H2O = L-asparagine + L-glutamate + AMP + diphosphate + H(+)</text>
        <dbReference type="Rhea" id="RHEA:12228"/>
        <dbReference type="ChEBI" id="CHEBI:15377"/>
        <dbReference type="ChEBI" id="CHEBI:15378"/>
        <dbReference type="ChEBI" id="CHEBI:29985"/>
        <dbReference type="ChEBI" id="CHEBI:29991"/>
        <dbReference type="ChEBI" id="CHEBI:30616"/>
        <dbReference type="ChEBI" id="CHEBI:33019"/>
        <dbReference type="ChEBI" id="CHEBI:58048"/>
        <dbReference type="ChEBI" id="CHEBI:58359"/>
        <dbReference type="ChEBI" id="CHEBI:456215"/>
        <dbReference type="EC" id="6.3.5.4"/>
    </reaction>
</comment>
<evidence type="ECO:0000256" key="5">
    <source>
        <dbReference type="ARBA" id="ARBA00022840"/>
    </source>
</evidence>
<dbReference type="AlphaFoldDB" id="A0AAE5GQB1"/>
<organism evidence="10 11">
    <name type="scientific">Vibrio tubiashii</name>
    <dbReference type="NCBI Taxonomy" id="29498"/>
    <lineage>
        <taxon>Bacteria</taxon>
        <taxon>Pseudomonadati</taxon>
        <taxon>Pseudomonadota</taxon>
        <taxon>Gammaproteobacteria</taxon>
        <taxon>Vibrionales</taxon>
        <taxon>Vibrionaceae</taxon>
        <taxon>Vibrio</taxon>
        <taxon>Vibrio oreintalis group</taxon>
    </lineage>
</organism>
<comment type="pathway">
    <text evidence="1">Amino-acid biosynthesis; L-asparagine biosynthesis; L-asparagine from L-aspartate (L-Gln route): step 1/1.</text>
</comment>
<evidence type="ECO:0000256" key="8">
    <source>
        <dbReference type="PIRSR" id="PIRSR001589-3"/>
    </source>
</evidence>
<keyword evidence="7" id="KW-0315">Glutamine amidotransferase</keyword>
<evidence type="ECO:0000256" key="1">
    <source>
        <dbReference type="ARBA" id="ARBA00005187"/>
    </source>
</evidence>
<accession>A0AAE5GQB1</accession>
<evidence type="ECO:0000256" key="4">
    <source>
        <dbReference type="ARBA" id="ARBA00022741"/>
    </source>
</evidence>
<evidence type="ECO:0000256" key="7">
    <source>
        <dbReference type="PIRSR" id="PIRSR001589-1"/>
    </source>
</evidence>
<dbReference type="CDD" id="cd01991">
    <property type="entry name" value="Asn_synthase_B_C"/>
    <property type="match status" value="1"/>
</dbReference>
<feature type="site" description="Important for beta-aspartyl-AMP intermediate formation" evidence="8">
    <location>
        <position position="345"/>
    </location>
</feature>
<dbReference type="PIRSF" id="PIRSF001589">
    <property type="entry name" value="Asn_synthetase_glu-h"/>
    <property type="match status" value="1"/>
</dbReference>
<dbReference type="InterPro" id="IPR001962">
    <property type="entry name" value="Asn_synthase"/>
</dbReference>
<dbReference type="GO" id="GO:0005524">
    <property type="term" value="F:ATP binding"/>
    <property type="evidence" value="ECO:0007669"/>
    <property type="project" value="UniProtKB-KW"/>
</dbReference>
<dbReference type="PANTHER" id="PTHR43284:SF1">
    <property type="entry name" value="ASPARAGINE SYNTHETASE"/>
    <property type="match status" value="1"/>
</dbReference>
<dbReference type="InterPro" id="IPR051786">
    <property type="entry name" value="ASN_synthetase/amidase"/>
</dbReference>
<dbReference type="InterPro" id="IPR014729">
    <property type="entry name" value="Rossmann-like_a/b/a_fold"/>
</dbReference>
<dbReference type="GO" id="GO:0004066">
    <property type="term" value="F:asparagine synthase (glutamine-hydrolyzing) activity"/>
    <property type="evidence" value="ECO:0007669"/>
    <property type="project" value="UniProtKB-EC"/>
</dbReference>
<dbReference type="PROSITE" id="PS51278">
    <property type="entry name" value="GATASE_TYPE_2"/>
    <property type="match status" value="1"/>
</dbReference>
<gene>
    <name evidence="10" type="ORF">F0237_09985</name>
</gene>
<dbReference type="PANTHER" id="PTHR43284">
    <property type="entry name" value="ASPARAGINE SYNTHETASE (GLUTAMINE-HYDROLYZING)"/>
    <property type="match status" value="1"/>
</dbReference>
<evidence type="ECO:0000259" key="9">
    <source>
        <dbReference type="PROSITE" id="PS51278"/>
    </source>
</evidence>
<feature type="domain" description="Glutamine amidotransferase type-2" evidence="9">
    <location>
        <begin position="2"/>
        <end position="195"/>
    </location>
</feature>
<keyword evidence="7" id="KW-0061">Asparagine biosynthesis</keyword>
<dbReference type="InterPro" id="IPR029055">
    <property type="entry name" value="Ntn_hydrolases_N"/>
</dbReference>
<proteinExistence type="inferred from homology"/>
<comment type="caution">
    <text evidence="10">The sequence shown here is derived from an EMBL/GenBank/DDBJ whole genome shotgun (WGS) entry which is preliminary data.</text>
</comment>
<keyword evidence="5" id="KW-0067">ATP-binding</keyword>
<dbReference type="EMBL" id="VTXO01000003">
    <property type="protein sequence ID" value="NOI80991.1"/>
    <property type="molecule type" value="Genomic_DNA"/>
</dbReference>
<evidence type="ECO:0000256" key="2">
    <source>
        <dbReference type="ARBA" id="ARBA00005752"/>
    </source>
</evidence>
<protein>
    <recommendedName>
        <fullName evidence="3">asparagine synthase (glutamine-hydrolyzing)</fullName>
        <ecNumber evidence="3">6.3.5.4</ecNumber>
    </recommendedName>
</protein>
<evidence type="ECO:0000313" key="11">
    <source>
        <dbReference type="Proteomes" id="UP000572722"/>
    </source>
</evidence>
<dbReference type="SUPFAM" id="SSF52402">
    <property type="entry name" value="Adenine nucleotide alpha hydrolases-like"/>
    <property type="match status" value="1"/>
</dbReference>
<sequence>MCGIAAVSLKKGREDLALDLLKTINQHQHMRGPDGQGCVLDANAGVGMVRLRVRADQSEAEPIRLTSQLTAAYNGEVYWHNGQVPSGGKGEVSALTDPQGEEVDGMYALACLSHPDGQLTLQRDPLGIKPLWMRETEIGILAASHPEPLYTAAPVDIAPINVQQFLAFGKPLHQQGLVSGVTQLERGHSVTIRSGEVVNKRPPQAKSAPKSPVTAQQLRRALSESIERTLVSDRPLGLAISGGLDSTILAYELAQRGVEDLKTVSVRVEGSEDGIEDLSALRGFSKVVSTWQHHCVTVTPSDFATGLEAASHILGEPTAMSSVPLYMGLADAAQQQGIVVLLLGEGADELFMGYQSYQSVDFTSPDPLVTFMCSAQKEHYLTRLLGTPQVDALKAQLQRAYPSESTLSALERLREAELDLSLGPLLHRADQILMSRSIEGRTPFLHGEVPYLAMSCPPQANLSSGQGKMLLRQAYPELMAQSGPWQVKRAFRAPVHDWLCGVLRPWATEVLMDSRQALSVSGIRPDGIAAVCRGLKGRDSGAAAIAVPLLSLAFWLNKVHR</sequence>
<dbReference type="RefSeq" id="WP_171321798.1">
    <property type="nucleotide sequence ID" value="NZ_VTXO01000003.1"/>
</dbReference>
<dbReference type="Gene3D" id="3.60.20.10">
    <property type="entry name" value="Glutamine Phosphoribosylpyrophosphate, subunit 1, domain 1"/>
    <property type="match status" value="2"/>
</dbReference>
<dbReference type="EC" id="6.3.5.4" evidence="3"/>
<evidence type="ECO:0000256" key="3">
    <source>
        <dbReference type="ARBA" id="ARBA00012737"/>
    </source>
</evidence>
<dbReference type="Pfam" id="PF00733">
    <property type="entry name" value="Asn_synthase"/>
    <property type="match status" value="1"/>
</dbReference>